<dbReference type="PATRIC" id="fig|745776.4.peg.3378"/>
<reference evidence="2 3" key="1">
    <citation type="journal article" date="2012" name="PLoS ONE">
        <title>Genome sequence and transcriptome analysis of the radioresistant bacterium Deinococcus gobiensis: insights into the extreme environmental adaptations.</title>
        <authorList>
            <person name="Yuan M."/>
            <person name="Chen M."/>
            <person name="Zhang W."/>
            <person name="Lu W."/>
            <person name="Wang J."/>
            <person name="Yang M."/>
            <person name="Zhao P."/>
            <person name="Tang R."/>
            <person name="Li X."/>
            <person name="Hao Y."/>
            <person name="Zhou Z."/>
            <person name="Zhan Y."/>
            <person name="Yu H."/>
            <person name="Teng C."/>
            <person name="Yan Y."/>
            <person name="Ping S."/>
            <person name="Wang Y."/>
            <person name="Lin M."/>
        </authorList>
    </citation>
    <scope>NUCLEOTIDE SEQUENCE [LARGE SCALE GENOMIC DNA]</scope>
    <source>
        <strain evidence="3">DSM 21396 / JCM 16679 / CGMCC 1.7299 / I-0</strain>
        <plasmid evidence="2">P1</plasmid>
    </source>
</reference>
<keyword evidence="3" id="KW-1185">Reference proteome</keyword>
<dbReference type="RefSeq" id="WP_014695748.1">
    <property type="nucleotide sequence ID" value="NC_017805.1"/>
</dbReference>
<gene>
    <name evidence="2" type="ordered locus">DGo_PA0344</name>
</gene>
<dbReference type="Pfam" id="PF07484">
    <property type="entry name" value="Collar"/>
    <property type="match status" value="1"/>
</dbReference>
<organism evidence="2 3">
    <name type="scientific">Deinococcus gobiensis (strain DSM 21396 / JCM 16679 / CGMCC 1.7299 / I-0)</name>
    <dbReference type="NCBI Taxonomy" id="745776"/>
    <lineage>
        <taxon>Bacteria</taxon>
        <taxon>Thermotogati</taxon>
        <taxon>Deinococcota</taxon>
        <taxon>Deinococci</taxon>
        <taxon>Deinococcales</taxon>
        <taxon>Deinococcaceae</taxon>
        <taxon>Deinococcus</taxon>
    </lineage>
</organism>
<protein>
    <submittedName>
        <fullName evidence="2">Microcystin dependent protein</fullName>
    </submittedName>
</protein>
<feature type="domain" description="Phage tail collar" evidence="1">
    <location>
        <begin position="6"/>
        <end position="62"/>
    </location>
</feature>
<dbReference type="InterPro" id="IPR011083">
    <property type="entry name" value="Phage_tail_collar_dom"/>
</dbReference>
<dbReference type="HOGENOM" id="CLU_087872_1_1_0"/>
<keyword evidence="2" id="KW-0614">Plasmid</keyword>
<dbReference type="EMBL" id="CP002192">
    <property type="protein sequence ID" value="AFD27230.1"/>
    <property type="molecule type" value="Genomic_DNA"/>
</dbReference>
<dbReference type="Proteomes" id="UP000007575">
    <property type="component" value="Plasmid P1"/>
</dbReference>
<geneLocation type="plasmid" evidence="2 3">
    <name>P1</name>
</geneLocation>
<dbReference type="AlphaFoldDB" id="H8H0H8"/>
<evidence type="ECO:0000259" key="1">
    <source>
        <dbReference type="Pfam" id="PF07484"/>
    </source>
</evidence>
<evidence type="ECO:0000313" key="2">
    <source>
        <dbReference type="EMBL" id="AFD27230.1"/>
    </source>
</evidence>
<sequence length="169" mass="17074">MDNFIGEIRLAGFGFPPKGWALCNGQLLPVNQNQALFSLLGTAYGGNGITTFGLPNLQTRVPLGMGQQGGVNYPWGQAGGEAAHALTTAEMPAHTHALTGSAGGATALGPANNLLATPAAGALYGTGTDVSLASSSVGPSGSGQPHQNMPPYLVINYIIALVGIYPSRS</sequence>
<name>H8H0H8_DEIGI</name>
<dbReference type="SUPFAM" id="SSF88874">
    <property type="entry name" value="Receptor-binding domain of short tail fibre protein gp12"/>
    <property type="match status" value="1"/>
</dbReference>
<dbReference type="Gene3D" id="3.90.1340.10">
    <property type="entry name" value="Phage tail collar domain"/>
    <property type="match status" value="1"/>
</dbReference>
<accession>H8H0H8</accession>
<evidence type="ECO:0000313" key="3">
    <source>
        <dbReference type="Proteomes" id="UP000007575"/>
    </source>
</evidence>
<dbReference type="KEGG" id="dgo:DGo_PA0344"/>
<proteinExistence type="predicted"/>
<dbReference type="InterPro" id="IPR037053">
    <property type="entry name" value="Phage_tail_collar_dom_sf"/>
</dbReference>